<dbReference type="EMBL" id="CAADEX010000066">
    <property type="protein sequence ID" value="VFJ57407.1"/>
    <property type="molecule type" value="Genomic_DNA"/>
</dbReference>
<accession>A0A450TKK9</accession>
<dbReference type="EMBL" id="CAADEY010000175">
    <property type="protein sequence ID" value="VFJ68055.1"/>
    <property type="molecule type" value="Genomic_DNA"/>
</dbReference>
<evidence type="ECO:0008006" key="3">
    <source>
        <dbReference type="Google" id="ProtNLM"/>
    </source>
</evidence>
<gene>
    <name evidence="1" type="ORF">BECKDK2373B_GA0170837_10665</name>
    <name evidence="2" type="ORF">BECKDK2373C_GA0170839_11752</name>
</gene>
<organism evidence="2">
    <name type="scientific">Candidatus Kentrum sp. DK</name>
    <dbReference type="NCBI Taxonomy" id="2126562"/>
    <lineage>
        <taxon>Bacteria</taxon>
        <taxon>Pseudomonadati</taxon>
        <taxon>Pseudomonadota</taxon>
        <taxon>Gammaproteobacteria</taxon>
        <taxon>Candidatus Kentrum</taxon>
    </lineage>
</organism>
<evidence type="ECO:0000313" key="2">
    <source>
        <dbReference type="EMBL" id="VFJ68055.1"/>
    </source>
</evidence>
<evidence type="ECO:0000313" key="1">
    <source>
        <dbReference type="EMBL" id="VFJ57407.1"/>
    </source>
</evidence>
<protein>
    <recommendedName>
        <fullName evidence="3">Hemerythrin-like domain-containing protein</fullName>
    </recommendedName>
</protein>
<sequence>MTFDELNIQNHEITELSNVLLYLFADRAMCDTKTANELFFRYFEKVGHHLDVMDQFYPILLGTSDQQAENTAKNFMSGEQQIKKILASHVKNWTDKKKRELVIRDYEEFLRDTGTLFNMILNRIQDEIEHLYPSVRRVLAAREAA</sequence>
<dbReference type="AlphaFoldDB" id="A0A450TKK9"/>
<proteinExistence type="predicted"/>
<name>A0A450TKK9_9GAMM</name>
<reference evidence="2" key="1">
    <citation type="submission" date="2019-02" db="EMBL/GenBank/DDBJ databases">
        <authorList>
            <person name="Gruber-Vodicka R. H."/>
            <person name="Seah K. B. B."/>
        </authorList>
    </citation>
    <scope>NUCLEOTIDE SEQUENCE</scope>
    <source>
        <strain evidence="2">BECK_DK161</strain>
        <strain evidence="1">BECK_DK47</strain>
    </source>
</reference>